<evidence type="ECO:0000256" key="7">
    <source>
        <dbReference type="ARBA" id="ARBA00048558"/>
    </source>
</evidence>
<organism evidence="11 12">
    <name type="scientific">Calderihabitans maritimus</name>
    <dbReference type="NCBI Taxonomy" id="1246530"/>
    <lineage>
        <taxon>Bacteria</taxon>
        <taxon>Bacillati</taxon>
        <taxon>Bacillota</taxon>
        <taxon>Clostridia</taxon>
        <taxon>Neomoorellales</taxon>
        <taxon>Calderihabitantaceae</taxon>
        <taxon>Calderihabitans</taxon>
    </lineage>
</organism>
<dbReference type="PROSITE" id="PS00373">
    <property type="entry name" value="GART"/>
    <property type="match status" value="1"/>
</dbReference>
<feature type="domain" description="Formyl transferase C-terminal" evidence="10">
    <location>
        <begin position="204"/>
        <end position="305"/>
    </location>
</feature>
<accession>A0A1Z5HPI5</accession>
<dbReference type="EMBL" id="BDGJ01000017">
    <property type="protein sequence ID" value="GAW91424.1"/>
    <property type="molecule type" value="Genomic_DNA"/>
</dbReference>
<evidence type="ECO:0000256" key="6">
    <source>
        <dbReference type="ARBA" id="ARBA00022917"/>
    </source>
</evidence>
<evidence type="ECO:0000313" key="12">
    <source>
        <dbReference type="Proteomes" id="UP000197032"/>
    </source>
</evidence>
<name>A0A1Z5HPI5_9FIRM</name>
<dbReference type="AlphaFoldDB" id="A0A1Z5HPI5"/>
<dbReference type="HAMAP" id="MF_00182">
    <property type="entry name" value="Formyl_trans"/>
    <property type="match status" value="1"/>
</dbReference>
<dbReference type="EC" id="2.1.2.9" evidence="3 8"/>
<evidence type="ECO:0000256" key="2">
    <source>
        <dbReference type="ARBA" id="ARBA00010699"/>
    </source>
</evidence>
<sequence length="321" mass="35633">MRVVFMGTPDFAVPSLQALQESKHEIVGVVTQPDRPRGRGRKLAAQPVKELALKYKLPVIQPEKVGSEETIETLKQWNPQLIVVVAFGQILPLKVLQLPPAGCINVHASLLPKYRGAAPIHRAIINGEKETGITTMFMDEGLDTGDIILQEAIPIPAQATAGEIHDRLATLGAEVLLRSITLIEEGRAPRIPQDESQATYAPPLTRRDELIDWHRRAEEIVNQVRGMNPWPGAYTTFRDNEILKIWRAEVIERPSGRRKVIPGQLIGIEERGFIVATGHDGSVMVTEVQRRGKKKMPAADFLRGCRMEPGMILGQTRTVEA</sequence>
<comment type="similarity">
    <text evidence="2 8">Belongs to the Fmt family.</text>
</comment>
<reference evidence="12" key="1">
    <citation type="journal article" date="2017" name="Appl. Environ. Microbiol.">
        <title>Genomic analysis of Calderihabitans maritimus KKC1, a thermophilic hydrogenogenic carboxydotrophic bacterium isolated from marine sediment.</title>
        <authorList>
            <person name="Omae K."/>
            <person name="Yoneda Y."/>
            <person name="Fukuyama Y."/>
            <person name="Yoshida T."/>
            <person name="Sako Y."/>
        </authorList>
    </citation>
    <scope>NUCLEOTIDE SEQUENCE [LARGE SCALE GENOMIC DNA]</scope>
    <source>
        <strain evidence="12">KKC1</strain>
    </source>
</reference>
<gene>
    <name evidence="8" type="primary">fmt</name>
    <name evidence="11" type="ORF">KKC1_05860</name>
</gene>
<dbReference type="InterPro" id="IPR044135">
    <property type="entry name" value="Met-tRNA-FMT_C"/>
</dbReference>
<dbReference type="NCBIfam" id="TIGR00460">
    <property type="entry name" value="fmt"/>
    <property type="match status" value="1"/>
</dbReference>
<evidence type="ECO:0000259" key="9">
    <source>
        <dbReference type="Pfam" id="PF00551"/>
    </source>
</evidence>
<evidence type="ECO:0000256" key="8">
    <source>
        <dbReference type="HAMAP-Rule" id="MF_00182"/>
    </source>
</evidence>
<proteinExistence type="inferred from homology"/>
<dbReference type="InterPro" id="IPR011034">
    <property type="entry name" value="Formyl_transferase-like_C_sf"/>
</dbReference>
<keyword evidence="12" id="KW-1185">Reference proteome</keyword>
<evidence type="ECO:0000256" key="5">
    <source>
        <dbReference type="ARBA" id="ARBA00022679"/>
    </source>
</evidence>
<dbReference type="InterPro" id="IPR005794">
    <property type="entry name" value="Fmt"/>
</dbReference>
<dbReference type="Gene3D" id="3.10.25.10">
    <property type="entry name" value="Formyl transferase, C-terminal domain"/>
    <property type="match status" value="1"/>
</dbReference>
<evidence type="ECO:0000313" key="11">
    <source>
        <dbReference type="EMBL" id="GAW91424.1"/>
    </source>
</evidence>
<dbReference type="PANTHER" id="PTHR11138:SF5">
    <property type="entry name" value="METHIONYL-TRNA FORMYLTRANSFERASE, MITOCHONDRIAL"/>
    <property type="match status" value="1"/>
</dbReference>
<comment type="caution">
    <text evidence="11">The sequence shown here is derived from an EMBL/GenBank/DDBJ whole genome shotgun (WGS) entry which is preliminary data.</text>
</comment>
<dbReference type="InterPro" id="IPR001555">
    <property type="entry name" value="GART_AS"/>
</dbReference>
<dbReference type="Pfam" id="PF00551">
    <property type="entry name" value="Formyl_trans_N"/>
    <property type="match status" value="1"/>
</dbReference>
<dbReference type="CDD" id="cd08646">
    <property type="entry name" value="FMT_core_Met-tRNA-FMT_N"/>
    <property type="match status" value="1"/>
</dbReference>
<dbReference type="RefSeq" id="WP_088552957.1">
    <property type="nucleotide sequence ID" value="NZ_BDGJ01000017.1"/>
</dbReference>
<comment type="catalytic activity">
    <reaction evidence="7 8">
        <text>L-methionyl-tRNA(fMet) + (6R)-10-formyltetrahydrofolate = N-formyl-L-methionyl-tRNA(fMet) + (6S)-5,6,7,8-tetrahydrofolate + H(+)</text>
        <dbReference type="Rhea" id="RHEA:24380"/>
        <dbReference type="Rhea" id="RHEA-COMP:9952"/>
        <dbReference type="Rhea" id="RHEA-COMP:9953"/>
        <dbReference type="ChEBI" id="CHEBI:15378"/>
        <dbReference type="ChEBI" id="CHEBI:57453"/>
        <dbReference type="ChEBI" id="CHEBI:78530"/>
        <dbReference type="ChEBI" id="CHEBI:78844"/>
        <dbReference type="ChEBI" id="CHEBI:195366"/>
        <dbReference type="EC" id="2.1.2.9"/>
    </reaction>
</comment>
<dbReference type="OrthoDB" id="9802815at2"/>
<keyword evidence="6 8" id="KW-0648">Protein biosynthesis</keyword>
<dbReference type="SUPFAM" id="SSF50486">
    <property type="entry name" value="FMT C-terminal domain-like"/>
    <property type="match status" value="1"/>
</dbReference>
<evidence type="ECO:0000256" key="1">
    <source>
        <dbReference type="ARBA" id="ARBA00002606"/>
    </source>
</evidence>
<dbReference type="Proteomes" id="UP000197032">
    <property type="component" value="Unassembled WGS sequence"/>
</dbReference>
<feature type="domain" description="Formyl transferase N-terminal" evidence="9">
    <location>
        <begin position="1"/>
        <end position="179"/>
    </location>
</feature>
<keyword evidence="5 8" id="KW-0808">Transferase</keyword>
<feature type="binding site" evidence="8">
    <location>
        <begin position="109"/>
        <end position="112"/>
    </location>
    <ligand>
        <name>(6S)-5,6,7,8-tetrahydrofolate</name>
        <dbReference type="ChEBI" id="CHEBI:57453"/>
    </ligand>
</feature>
<dbReference type="GO" id="GO:0004479">
    <property type="term" value="F:methionyl-tRNA formyltransferase activity"/>
    <property type="evidence" value="ECO:0007669"/>
    <property type="project" value="UniProtKB-UniRule"/>
</dbReference>
<dbReference type="InterPro" id="IPR002376">
    <property type="entry name" value="Formyl_transf_N"/>
</dbReference>
<dbReference type="InterPro" id="IPR036477">
    <property type="entry name" value="Formyl_transf_N_sf"/>
</dbReference>
<evidence type="ECO:0000259" key="10">
    <source>
        <dbReference type="Pfam" id="PF02911"/>
    </source>
</evidence>
<evidence type="ECO:0000256" key="4">
    <source>
        <dbReference type="ARBA" id="ARBA00016014"/>
    </source>
</evidence>
<comment type="function">
    <text evidence="1 8">Attaches a formyl group to the free amino group of methionyl-tRNA(fMet). The formyl group appears to play a dual role in the initiator identity of N-formylmethionyl-tRNA by promoting its recognition by IF2 and preventing the misappropriation of this tRNA by the elongation apparatus.</text>
</comment>
<dbReference type="PANTHER" id="PTHR11138">
    <property type="entry name" value="METHIONYL-TRNA FORMYLTRANSFERASE"/>
    <property type="match status" value="1"/>
</dbReference>
<dbReference type="InterPro" id="IPR041711">
    <property type="entry name" value="Met-tRNA-FMT_N"/>
</dbReference>
<dbReference type="InterPro" id="IPR037022">
    <property type="entry name" value="Formyl_trans_C_sf"/>
</dbReference>
<evidence type="ECO:0000256" key="3">
    <source>
        <dbReference type="ARBA" id="ARBA00012261"/>
    </source>
</evidence>
<dbReference type="InterPro" id="IPR005793">
    <property type="entry name" value="Formyl_trans_C"/>
</dbReference>
<dbReference type="GO" id="GO:0005829">
    <property type="term" value="C:cytosol"/>
    <property type="evidence" value="ECO:0007669"/>
    <property type="project" value="TreeGrafter"/>
</dbReference>
<dbReference type="CDD" id="cd08704">
    <property type="entry name" value="Met_tRNA_FMT_C"/>
    <property type="match status" value="1"/>
</dbReference>
<protein>
    <recommendedName>
        <fullName evidence="4 8">Methionyl-tRNA formyltransferase</fullName>
        <ecNumber evidence="3 8">2.1.2.9</ecNumber>
    </recommendedName>
</protein>
<dbReference type="SUPFAM" id="SSF53328">
    <property type="entry name" value="Formyltransferase"/>
    <property type="match status" value="1"/>
</dbReference>
<dbReference type="Gene3D" id="3.40.50.170">
    <property type="entry name" value="Formyl transferase, N-terminal domain"/>
    <property type="match status" value="1"/>
</dbReference>
<dbReference type="Pfam" id="PF02911">
    <property type="entry name" value="Formyl_trans_C"/>
    <property type="match status" value="1"/>
</dbReference>